<dbReference type="SUPFAM" id="SSF54593">
    <property type="entry name" value="Glyoxalase/Bleomycin resistance protein/Dihydroxybiphenyl dioxygenase"/>
    <property type="match status" value="1"/>
</dbReference>
<dbReference type="InterPro" id="IPR037523">
    <property type="entry name" value="VOC_core"/>
</dbReference>
<dbReference type="RefSeq" id="WP_119882247.1">
    <property type="nucleotide sequence ID" value="NZ_CP032418.1"/>
</dbReference>
<dbReference type="AlphaFoldDB" id="A0A385YS05"/>
<dbReference type="EMBL" id="CP032418">
    <property type="protein sequence ID" value="AYC28502.1"/>
    <property type="molecule type" value="Genomic_DNA"/>
</dbReference>
<dbReference type="Proteomes" id="UP000265725">
    <property type="component" value="Chromosome"/>
</dbReference>
<proteinExistence type="predicted"/>
<feature type="domain" description="VOC" evidence="1">
    <location>
        <begin position="7"/>
        <end position="125"/>
    </location>
</feature>
<evidence type="ECO:0000259" key="1">
    <source>
        <dbReference type="PROSITE" id="PS51819"/>
    </source>
</evidence>
<dbReference type="InterPro" id="IPR029068">
    <property type="entry name" value="Glyas_Bleomycin-R_OHBP_Dase"/>
</dbReference>
<gene>
    <name evidence="2" type="ORF">D3873_00945</name>
</gene>
<evidence type="ECO:0000313" key="3">
    <source>
        <dbReference type="Proteomes" id="UP000265725"/>
    </source>
</evidence>
<dbReference type="OrthoDB" id="2608626at2"/>
<name>A0A385YS05_9BACL</name>
<evidence type="ECO:0000313" key="2">
    <source>
        <dbReference type="EMBL" id="AYC28502.1"/>
    </source>
</evidence>
<reference evidence="3" key="1">
    <citation type="submission" date="2018-09" db="EMBL/GenBank/DDBJ databases">
        <authorList>
            <person name="Zhu H."/>
        </authorList>
    </citation>
    <scope>NUCLEOTIDE SEQUENCE [LARGE SCALE GENOMIC DNA]</scope>
    <source>
        <strain evidence="3">K2R23-3</strain>
    </source>
</reference>
<dbReference type="CDD" id="cd06587">
    <property type="entry name" value="VOC"/>
    <property type="match status" value="1"/>
</dbReference>
<organism evidence="2 3">
    <name type="scientific">Paenisporosarcina cavernae</name>
    <dbReference type="NCBI Taxonomy" id="2320858"/>
    <lineage>
        <taxon>Bacteria</taxon>
        <taxon>Bacillati</taxon>
        <taxon>Bacillota</taxon>
        <taxon>Bacilli</taxon>
        <taxon>Bacillales</taxon>
        <taxon>Caryophanaceae</taxon>
        <taxon>Paenisporosarcina</taxon>
    </lineage>
</organism>
<dbReference type="PROSITE" id="PS51819">
    <property type="entry name" value="VOC"/>
    <property type="match status" value="1"/>
</dbReference>
<sequence length="126" mass="13943">MSSKLKGVEGIFIPVTNTQLAADWYESILGCQKVYVKKEGAVVRLSEHSHPVLCLVETPGHTGITFPDNNYGVEKYVNFLTDDFDGLHAYLLDQHVQVNAISGEGKTRYFTFLDPDGNPLGVCQSH</sequence>
<dbReference type="Gene3D" id="3.10.180.10">
    <property type="entry name" value="2,3-Dihydroxybiphenyl 1,2-Dioxygenase, domain 1"/>
    <property type="match status" value="1"/>
</dbReference>
<accession>A0A385YS05</accession>
<dbReference type="KEGG" id="paek:D3873_00945"/>
<keyword evidence="3" id="KW-1185">Reference proteome</keyword>
<dbReference type="InterPro" id="IPR004360">
    <property type="entry name" value="Glyas_Fos-R_dOase_dom"/>
</dbReference>
<dbReference type="Pfam" id="PF00903">
    <property type="entry name" value="Glyoxalase"/>
    <property type="match status" value="1"/>
</dbReference>
<protein>
    <submittedName>
        <fullName evidence="2">VOC family protein</fullName>
    </submittedName>
</protein>